<protein>
    <recommendedName>
        <fullName evidence="3">HNH endonuclease</fullName>
    </recommendedName>
</protein>
<evidence type="ECO:0000313" key="2">
    <source>
        <dbReference type="Proteomes" id="UP001500618"/>
    </source>
</evidence>
<keyword evidence="2" id="KW-1185">Reference proteome</keyword>
<name>A0ABN2IC08_9ACTN</name>
<gene>
    <name evidence="1" type="ORF">GCM10009765_59190</name>
</gene>
<organism evidence="1 2">
    <name type="scientific">Fodinicola feengrottensis</name>
    <dbReference type="NCBI Taxonomy" id="435914"/>
    <lineage>
        <taxon>Bacteria</taxon>
        <taxon>Bacillati</taxon>
        <taxon>Actinomycetota</taxon>
        <taxon>Actinomycetes</taxon>
        <taxon>Mycobacteriales</taxon>
        <taxon>Fodinicola</taxon>
    </lineage>
</organism>
<evidence type="ECO:0008006" key="3">
    <source>
        <dbReference type="Google" id="ProtNLM"/>
    </source>
</evidence>
<dbReference type="Proteomes" id="UP001500618">
    <property type="component" value="Unassembled WGS sequence"/>
</dbReference>
<proteinExistence type="predicted"/>
<reference evidence="1 2" key="1">
    <citation type="journal article" date="2019" name="Int. J. Syst. Evol. Microbiol.">
        <title>The Global Catalogue of Microorganisms (GCM) 10K type strain sequencing project: providing services to taxonomists for standard genome sequencing and annotation.</title>
        <authorList>
            <consortium name="The Broad Institute Genomics Platform"/>
            <consortium name="The Broad Institute Genome Sequencing Center for Infectious Disease"/>
            <person name="Wu L."/>
            <person name="Ma J."/>
        </authorList>
    </citation>
    <scope>NUCLEOTIDE SEQUENCE [LARGE SCALE GENOMIC DNA]</scope>
    <source>
        <strain evidence="1 2">JCM 14718</strain>
    </source>
</reference>
<sequence length="133" mass="14488">MLNDAAICELCLQAEGERCADPLATSGPDTVYRKLCDQCYNALEAPSRARSIDALPWHSHKHLPGLARPRGDVSGRVYDGSGNAYRIAFDGEAVTVTCATGTWTRLSLQPNATQTAREIVRDIQACVVELREV</sequence>
<evidence type="ECO:0000313" key="1">
    <source>
        <dbReference type="EMBL" id="GAA1701755.1"/>
    </source>
</evidence>
<accession>A0ABN2IC08</accession>
<dbReference type="EMBL" id="BAAANY010000023">
    <property type="protein sequence ID" value="GAA1701755.1"/>
    <property type="molecule type" value="Genomic_DNA"/>
</dbReference>
<comment type="caution">
    <text evidence="1">The sequence shown here is derived from an EMBL/GenBank/DDBJ whole genome shotgun (WGS) entry which is preliminary data.</text>
</comment>